<evidence type="ECO:0000313" key="2">
    <source>
        <dbReference type="Proteomes" id="UP000826212"/>
    </source>
</evidence>
<name>A0AC61NNT0_9BACT</name>
<accession>A0AC61NNT0</accession>
<proteinExistence type="predicted"/>
<keyword evidence="2" id="KW-1185">Reference proteome</keyword>
<sequence length="328" mass="37596">MKYNAFYYTLFSIGMLFALLSCDEYTKPEAIEVQKKVIKDDIYYENLRAYKRSDHAIAFGWFGGWTCSGASAKNRLSTLPDSVDLVSIWGNWFNLNEAQQEDLNNVRKNKGTKVLMCWICQNVGDQIGAEHFEALPTHEEKIKAYAKAIIDTIDKYGYDGFDIDYEPGYGAKGNITSEENMEIFIKELGKYLGPQSGTDRILVCDGEPYALKAELGKYLNYCICQAYASWGNSDAKLNRYYDKCTYLEEFTPKKIIVTENFESYWQNGGVDFIKDGVKMNSLEGMARWNPVDGRKGGVGTYHMEYEYIHNPDYKYLREAIQIMNPAVK</sequence>
<organism evidence="1 2">
    <name type="scientific">Halosquirtibacter laminarini</name>
    <dbReference type="NCBI Taxonomy" id="3374600"/>
    <lineage>
        <taxon>Bacteria</taxon>
        <taxon>Pseudomonadati</taxon>
        <taxon>Bacteroidota</taxon>
        <taxon>Bacteroidia</taxon>
        <taxon>Marinilabiliales</taxon>
        <taxon>Prolixibacteraceae</taxon>
        <taxon>Halosquirtibacter</taxon>
    </lineage>
</organism>
<dbReference type="EMBL" id="CP081303">
    <property type="protein sequence ID" value="QZE14615.1"/>
    <property type="molecule type" value="Genomic_DNA"/>
</dbReference>
<dbReference type="Proteomes" id="UP000826212">
    <property type="component" value="Chromosome"/>
</dbReference>
<evidence type="ECO:0000313" key="1">
    <source>
        <dbReference type="EMBL" id="QZE14615.1"/>
    </source>
</evidence>
<reference evidence="1" key="1">
    <citation type="submission" date="2021-08" db="EMBL/GenBank/DDBJ databases">
        <title>Novel anaerobic bacterium isolated from sea squirt in East Sea, Republic of Korea.</title>
        <authorList>
            <person name="Nguyen T.H."/>
            <person name="Li Z."/>
            <person name="Lee Y.-J."/>
            <person name="Ko J."/>
            <person name="Kim S.-G."/>
        </authorList>
    </citation>
    <scope>NUCLEOTIDE SEQUENCE</scope>
    <source>
        <strain evidence="1">KCTC 25031</strain>
    </source>
</reference>
<gene>
    <name evidence="1" type="ORF">K4L44_01730</name>
</gene>
<protein>
    <submittedName>
        <fullName evidence="1">Uncharacterized protein</fullName>
    </submittedName>
</protein>